<dbReference type="AlphaFoldDB" id="A0A6V8MT69"/>
<dbReference type="EMBL" id="BLXY01000002">
    <property type="protein sequence ID" value="GFO63242.1"/>
    <property type="molecule type" value="Genomic_DNA"/>
</dbReference>
<evidence type="ECO:0000313" key="1">
    <source>
        <dbReference type="EMBL" id="GFO63242.1"/>
    </source>
</evidence>
<dbReference type="Proteomes" id="UP000568888">
    <property type="component" value="Unassembled WGS sequence"/>
</dbReference>
<name>A0A6V8MT69_9BACT</name>
<protein>
    <submittedName>
        <fullName evidence="1">Uncharacterized protein</fullName>
    </submittedName>
</protein>
<sequence length="67" mass="7098">MTVPSKKGPSRTAGSYFKGGFSVNDSHPDVHLRVNGIMGANGDIREALGCGSVKGSFVECTLEGRKW</sequence>
<evidence type="ECO:0000313" key="2">
    <source>
        <dbReference type="Proteomes" id="UP000568888"/>
    </source>
</evidence>
<accession>A0A6V8MT69</accession>
<proteinExistence type="predicted"/>
<reference evidence="2" key="1">
    <citation type="submission" date="2020-06" db="EMBL/GenBank/DDBJ databases">
        <title>Draft genomic sequecing of Geomonas sp. Red736.</title>
        <authorList>
            <person name="Itoh H."/>
            <person name="Xu Z.X."/>
            <person name="Ushijima N."/>
            <person name="Masuda Y."/>
            <person name="Shiratori Y."/>
            <person name="Senoo K."/>
        </authorList>
    </citation>
    <scope>NUCLEOTIDE SEQUENCE [LARGE SCALE GENOMIC DNA]</scope>
    <source>
        <strain evidence="2">Red736</strain>
    </source>
</reference>
<organism evidence="1 2">
    <name type="scientific">Geomonas paludis</name>
    <dbReference type="NCBI Taxonomy" id="2740185"/>
    <lineage>
        <taxon>Bacteria</taxon>
        <taxon>Pseudomonadati</taxon>
        <taxon>Thermodesulfobacteriota</taxon>
        <taxon>Desulfuromonadia</taxon>
        <taxon>Geobacterales</taxon>
        <taxon>Geobacteraceae</taxon>
        <taxon>Geomonas</taxon>
    </lineage>
</organism>
<comment type="caution">
    <text evidence="1">The sequence shown here is derived from an EMBL/GenBank/DDBJ whole genome shotgun (WGS) entry which is preliminary data.</text>
</comment>
<gene>
    <name evidence="1" type="ORF">GMPD_11610</name>
</gene>